<dbReference type="PANTHER" id="PTHR43281:SF1">
    <property type="entry name" value="FARNESYL DIPHOSPHATE SYNTHASE"/>
    <property type="match status" value="1"/>
</dbReference>
<keyword evidence="8" id="KW-0414">Isoprene biosynthesis</keyword>
<gene>
    <name evidence="13" type="ORF">LY28_02642</name>
</gene>
<evidence type="ECO:0000256" key="3">
    <source>
        <dbReference type="ARBA" id="ARBA00012439"/>
    </source>
</evidence>
<dbReference type="GO" id="GO:0005737">
    <property type="term" value="C:cytoplasm"/>
    <property type="evidence" value="ECO:0007669"/>
    <property type="project" value="UniProtKB-ARBA"/>
</dbReference>
<dbReference type="CDD" id="cd00685">
    <property type="entry name" value="Trans_IPPS_HT"/>
    <property type="match status" value="1"/>
</dbReference>
<evidence type="ECO:0000256" key="12">
    <source>
        <dbReference type="RuleBase" id="RU004466"/>
    </source>
</evidence>
<evidence type="ECO:0000256" key="4">
    <source>
        <dbReference type="ARBA" id="ARBA00015100"/>
    </source>
</evidence>
<name>A0A318XKD6_9FIRM</name>
<dbReference type="SFLD" id="SFLDG01017">
    <property type="entry name" value="Polyprenyl_Transferase_Like"/>
    <property type="match status" value="1"/>
</dbReference>
<evidence type="ECO:0000256" key="2">
    <source>
        <dbReference type="ARBA" id="ARBA00006706"/>
    </source>
</evidence>
<evidence type="ECO:0000256" key="11">
    <source>
        <dbReference type="ARBA" id="ARBA00049399"/>
    </source>
</evidence>
<accession>A0A318XKD6</accession>
<keyword evidence="5 12" id="KW-0808">Transferase</keyword>
<evidence type="ECO:0000256" key="1">
    <source>
        <dbReference type="ARBA" id="ARBA00001946"/>
    </source>
</evidence>
<protein>
    <recommendedName>
        <fullName evidence="4">Farnesyl diphosphate synthase</fullName>
        <ecNumber evidence="3">2.5.1.10</ecNumber>
    </recommendedName>
    <alternativeName>
        <fullName evidence="10">(2E,6E)-farnesyl diphosphate synthase</fullName>
    </alternativeName>
    <alternativeName>
        <fullName evidence="9">Geranyltranstransferase</fullName>
    </alternativeName>
</protein>
<dbReference type="Gene3D" id="1.10.600.10">
    <property type="entry name" value="Farnesyl Diphosphate Synthase"/>
    <property type="match status" value="1"/>
</dbReference>
<dbReference type="SUPFAM" id="SSF48576">
    <property type="entry name" value="Terpenoid synthases"/>
    <property type="match status" value="1"/>
</dbReference>
<comment type="similarity">
    <text evidence="2 12">Belongs to the FPP/GGPP synthase family.</text>
</comment>
<evidence type="ECO:0000256" key="6">
    <source>
        <dbReference type="ARBA" id="ARBA00022723"/>
    </source>
</evidence>
<evidence type="ECO:0000256" key="9">
    <source>
        <dbReference type="ARBA" id="ARBA00032380"/>
    </source>
</evidence>
<keyword evidence="6" id="KW-0479">Metal-binding</keyword>
<dbReference type="EMBL" id="QKMR01000016">
    <property type="protein sequence ID" value="PYG86823.1"/>
    <property type="molecule type" value="Genomic_DNA"/>
</dbReference>
<comment type="caution">
    <text evidence="13">The sequence shown here is derived from an EMBL/GenBank/DDBJ whole genome shotgun (WGS) entry which is preliminary data.</text>
</comment>
<evidence type="ECO:0000256" key="7">
    <source>
        <dbReference type="ARBA" id="ARBA00022842"/>
    </source>
</evidence>
<reference evidence="13 14" key="1">
    <citation type="submission" date="2018-06" db="EMBL/GenBank/DDBJ databases">
        <title>Genomic Encyclopedia of Type Strains, Phase I: the one thousand microbial genomes (KMG-I) project.</title>
        <authorList>
            <person name="Kyrpides N."/>
        </authorList>
    </citation>
    <scope>NUCLEOTIDE SEQUENCE [LARGE SCALE GENOMIC DNA]</scope>
    <source>
        <strain evidence="13 14">DSM 19573</strain>
    </source>
</reference>
<dbReference type="InterPro" id="IPR000092">
    <property type="entry name" value="Polyprenyl_synt"/>
</dbReference>
<evidence type="ECO:0000313" key="14">
    <source>
        <dbReference type="Proteomes" id="UP000248132"/>
    </source>
</evidence>
<evidence type="ECO:0000313" key="13">
    <source>
        <dbReference type="EMBL" id="PYG86823.1"/>
    </source>
</evidence>
<evidence type="ECO:0000256" key="5">
    <source>
        <dbReference type="ARBA" id="ARBA00022679"/>
    </source>
</evidence>
<dbReference type="PROSITE" id="PS00723">
    <property type="entry name" value="POLYPRENYL_SYNTHASE_1"/>
    <property type="match status" value="1"/>
</dbReference>
<evidence type="ECO:0000256" key="10">
    <source>
        <dbReference type="ARBA" id="ARBA00032873"/>
    </source>
</evidence>
<dbReference type="EC" id="2.5.1.10" evidence="3"/>
<dbReference type="SFLD" id="SFLDS00005">
    <property type="entry name" value="Isoprenoid_Synthase_Type_I"/>
    <property type="match status" value="1"/>
</dbReference>
<dbReference type="InterPro" id="IPR033749">
    <property type="entry name" value="Polyprenyl_synt_CS"/>
</dbReference>
<dbReference type="PANTHER" id="PTHR43281">
    <property type="entry name" value="FARNESYL DIPHOSPHATE SYNTHASE"/>
    <property type="match status" value="1"/>
</dbReference>
<keyword evidence="14" id="KW-1185">Reference proteome</keyword>
<dbReference type="NCBIfam" id="NF045485">
    <property type="entry name" value="FPPsyn"/>
    <property type="match status" value="1"/>
</dbReference>
<dbReference type="OrthoDB" id="9805316at2"/>
<dbReference type="InterPro" id="IPR053378">
    <property type="entry name" value="Prenyl_diphosphate_synthase"/>
</dbReference>
<comment type="cofactor">
    <cofactor evidence="1">
        <name>Mg(2+)</name>
        <dbReference type="ChEBI" id="CHEBI:18420"/>
    </cofactor>
</comment>
<dbReference type="RefSeq" id="WP_110462656.1">
    <property type="nucleotide sequence ID" value="NZ_QKMR01000016.1"/>
</dbReference>
<dbReference type="GO" id="GO:0016114">
    <property type="term" value="P:terpenoid biosynthetic process"/>
    <property type="evidence" value="ECO:0007669"/>
    <property type="project" value="UniProtKB-ARBA"/>
</dbReference>
<dbReference type="GO" id="GO:0046872">
    <property type="term" value="F:metal ion binding"/>
    <property type="evidence" value="ECO:0007669"/>
    <property type="project" value="UniProtKB-KW"/>
</dbReference>
<dbReference type="InterPro" id="IPR008949">
    <property type="entry name" value="Isoprenoid_synthase_dom_sf"/>
</dbReference>
<sequence>MKFEEKQRQYIKTVEDSLAESIKLENPYYPSLRAAMEYSLMAGGKRLRPVLALAVAEMLEKDIRDVLAFACSIEMIHTYSLIHDDLPAMDNDDYRRGKLTNHKVFGEATAILAGDALLNLAYENMIEDAIASKNSRKLEAMGIIAKYAGAQGMIGGQAIDLDSEGKSIPEDKLKAMHRLKTGALIKAPVEAAAVISGANDNEFRLLSGFAANLGLAFQIKDDILDVEGSMDNMGKKPGSDALSLKTTYVTMYGLEEASNLLRNVTDEGVSYLQSFGERAHFLRDLAISLVKRNS</sequence>
<dbReference type="GO" id="GO:0004337">
    <property type="term" value="F:(2E,6E)-farnesyl diphosphate synthase activity"/>
    <property type="evidence" value="ECO:0007669"/>
    <property type="project" value="UniProtKB-EC"/>
</dbReference>
<dbReference type="Pfam" id="PF00348">
    <property type="entry name" value="polyprenyl_synt"/>
    <property type="match status" value="1"/>
</dbReference>
<dbReference type="FunFam" id="1.10.600.10:FF:000001">
    <property type="entry name" value="Geranylgeranyl diphosphate synthase"/>
    <property type="match status" value="1"/>
</dbReference>
<evidence type="ECO:0000256" key="8">
    <source>
        <dbReference type="ARBA" id="ARBA00023229"/>
    </source>
</evidence>
<dbReference type="AlphaFoldDB" id="A0A318XKD6"/>
<proteinExistence type="inferred from homology"/>
<organism evidence="13 14">
    <name type="scientific">Ruminiclostridium sufflavum DSM 19573</name>
    <dbReference type="NCBI Taxonomy" id="1121337"/>
    <lineage>
        <taxon>Bacteria</taxon>
        <taxon>Bacillati</taxon>
        <taxon>Bacillota</taxon>
        <taxon>Clostridia</taxon>
        <taxon>Eubacteriales</taxon>
        <taxon>Oscillospiraceae</taxon>
        <taxon>Ruminiclostridium</taxon>
    </lineage>
</organism>
<dbReference type="Proteomes" id="UP000248132">
    <property type="component" value="Unassembled WGS sequence"/>
</dbReference>
<dbReference type="PROSITE" id="PS00444">
    <property type="entry name" value="POLYPRENYL_SYNTHASE_2"/>
    <property type="match status" value="1"/>
</dbReference>
<keyword evidence="7" id="KW-0460">Magnesium</keyword>
<comment type="catalytic activity">
    <reaction evidence="11">
        <text>isopentenyl diphosphate + (2E)-geranyl diphosphate = (2E,6E)-farnesyl diphosphate + diphosphate</text>
        <dbReference type="Rhea" id="RHEA:19361"/>
        <dbReference type="ChEBI" id="CHEBI:33019"/>
        <dbReference type="ChEBI" id="CHEBI:58057"/>
        <dbReference type="ChEBI" id="CHEBI:128769"/>
        <dbReference type="ChEBI" id="CHEBI:175763"/>
        <dbReference type="EC" id="2.5.1.10"/>
    </reaction>
</comment>